<evidence type="ECO:0000259" key="2">
    <source>
        <dbReference type="Pfam" id="PF17921"/>
    </source>
</evidence>
<feature type="region of interest" description="Disordered" evidence="1">
    <location>
        <begin position="61"/>
        <end position="90"/>
    </location>
</feature>
<dbReference type="Proteomes" id="UP000499080">
    <property type="component" value="Unassembled WGS sequence"/>
</dbReference>
<dbReference type="OrthoDB" id="6766746at2759"/>
<name>A0A4Y2B4D5_ARAVE</name>
<feature type="domain" description="Integrase zinc-binding" evidence="2">
    <location>
        <begin position="2"/>
        <end position="34"/>
    </location>
</feature>
<reference evidence="3 4" key="1">
    <citation type="journal article" date="2019" name="Sci. Rep.">
        <title>Orb-weaving spider Araneus ventricosus genome elucidates the spidroin gene catalogue.</title>
        <authorList>
            <person name="Kono N."/>
            <person name="Nakamura H."/>
            <person name="Ohtoshi R."/>
            <person name="Moran D.A.P."/>
            <person name="Shinohara A."/>
            <person name="Yoshida Y."/>
            <person name="Fujiwara M."/>
            <person name="Mori M."/>
            <person name="Tomita M."/>
            <person name="Arakawa K."/>
        </authorList>
    </citation>
    <scope>NUCLEOTIDE SEQUENCE [LARGE SCALE GENOMIC DNA]</scope>
</reference>
<proteinExistence type="predicted"/>
<evidence type="ECO:0000313" key="3">
    <source>
        <dbReference type="EMBL" id="GBL87221.1"/>
    </source>
</evidence>
<evidence type="ECO:0000256" key="1">
    <source>
        <dbReference type="SAM" id="MobiDB-lite"/>
    </source>
</evidence>
<dbReference type="AlphaFoldDB" id="A0A4Y2B4D5"/>
<comment type="caution">
    <text evidence="3">The sequence shown here is derived from an EMBL/GenBank/DDBJ whole genome shotgun (WGS) entry which is preliminary data.</text>
</comment>
<dbReference type="EMBL" id="BGPR01000052">
    <property type="protein sequence ID" value="GBL87221.1"/>
    <property type="molecule type" value="Genomic_DNA"/>
</dbReference>
<sequence>MKTLRRTRERFYWEQLRADIKKWYRECKVRRARKGPKTEQGKSMTGCTSVEKLSDRTPRFPCDILIGRPGDTPSSPNEDLNNLEAHLESV</sequence>
<organism evidence="3 4">
    <name type="scientific">Araneus ventricosus</name>
    <name type="common">Orbweaver spider</name>
    <name type="synonym">Epeira ventricosa</name>
    <dbReference type="NCBI Taxonomy" id="182803"/>
    <lineage>
        <taxon>Eukaryota</taxon>
        <taxon>Metazoa</taxon>
        <taxon>Ecdysozoa</taxon>
        <taxon>Arthropoda</taxon>
        <taxon>Chelicerata</taxon>
        <taxon>Arachnida</taxon>
        <taxon>Araneae</taxon>
        <taxon>Araneomorphae</taxon>
        <taxon>Entelegynae</taxon>
        <taxon>Araneoidea</taxon>
        <taxon>Araneidae</taxon>
        <taxon>Araneus</taxon>
    </lineage>
</organism>
<keyword evidence="4" id="KW-1185">Reference proteome</keyword>
<gene>
    <name evidence="3" type="ORF">AVEN_270503_1</name>
</gene>
<protein>
    <recommendedName>
        <fullName evidence="2">Integrase zinc-binding domain-containing protein</fullName>
    </recommendedName>
</protein>
<evidence type="ECO:0000313" key="4">
    <source>
        <dbReference type="Proteomes" id="UP000499080"/>
    </source>
</evidence>
<dbReference type="InterPro" id="IPR041588">
    <property type="entry name" value="Integrase_H2C2"/>
</dbReference>
<dbReference type="Pfam" id="PF17921">
    <property type="entry name" value="Integrase_H2C2"/>
    <property type="match status" value="1"/>
</dbReference>
<accession>A0A4Y2B4D5</accession>